<feature type="coiled-coil region" evidence="1">
    <location>
        <begin position="307"/>
        <end position="334"/>
    </location>
</feature>
<dbReference type="EMBL" id="CAXDID020000377">
    <property type="protein sequence ID" value="CAL6084173.1"/>
    <property type="molecule type" value="Genomic_DNA"/>
</dbReference>
<gene>
    <name evidence="3" type="ORF">HINF_LOCUS62074</name>
    <name evidence="2" type="ORF">HINF_LOCUS62887</name>
</gene>
<organism evidence="2">
    <name type="scientific">Hexamita inflata</name>
    <dbReference type="NCBI Taxonomy" id="28002"/>
    <lineage>
        <taxon>Eukaryota</taxon>
        <taxon>Metamonada</taxon>
        <taxon>Diplomonadida</taxon>
        <taxon>Hexamitidae</taxon>
        <taxon>Hexamitinae</taxon>
        <taxon>Hexamita</taxon>
    </lineage>
</organism>
<reference evidence="2" key="1">
    <citation type="submission" date="2023-06" db="EMBL/GenBank/DDBJ databases">
        <authorList>
            <person name="Kurt Z."/>
        </authorList>
    </citation>
    <scope>NUCLEOTIDE SEQUENCE</scope>
</reference>
<proteinExistence type="predicted"/>
<evidence type="ECO:0000256" key="1">
    <source>
        <dbReference type="SAM" id="Coils"/>
    </source>
</evidence>
<keyword evidence="4" id="KW-1185">Reference proteome</keyword>
<keyword evidence="1" id="KW-0175">Coiled coil</keyword>
<evidence type="ECO:0000313" key="2">
    <source>
        <dbReference type="EMBL" id="CAI9975242.1"/>
    </source>
</evidence>
<comment type="caution">
    <text evidence="2">The sequence shown here is derived from an EMBL/GenBank/DDBJ whole genome shotgun (WGS) entry which is preliminary data.</text>
</comment>
<name>A0AA86RNS8_9EUKA</name>
<protein>
    <submittedName>
        <fullName evidence="3">Hypothetical_protein</fullName>
    </submittedName>
</protein>
<dbReference type="EMBL" id="CATOUU010001166">
    <property type="protein sequence ID" value="CAI9975242.1"/>
    <property type="molecule type" value="Genomic_DNA"/>
</dbReference>
<evidence type="ECO:0000313" key="4">
    <source>
        <dbReference type="Proteomes" id="UP001642409"/>
    </source>
</evidence>
<sequence length="385" mass="43464">MMDIKECQKLLEQHDHSAPLPIQLVQVTNPKALQFEVSFFQRNITISADSFVKFASLCSELYATPQFPEHILKSELTLSSMNQIAYFFYIVLKYAANKSDLLATLFSDQSAADIFAKQLVIVQRQAAGILTKAVTKLSLNSGKKSTSKLLNIAKGQANRNDLIVSEEKTEFTQLLSDAQFILNCSKNLFKTYTDYFEAHVKGLKEQINASKQLIQAVSSQAQHLDYPSYLTDLLPISILSNGSSLELQNEINQIEQFSLVLLQIGTKMTEIAQKYVIQYEYAINVYNDSLGKVKQIQMKIPLDTNQLSQSTTQAAEAQKNLKEQKIQVEKITAIIQQFCEGELNNALHTYQKNQAQSFAKQAELYGKNAKIKLTQENTQFTMKLE</sequence>
<accession>A0AA86RNS8</accession>
<reference evidence="3 4" key="2">
    <citation type="submission" date="2024-07" db="EMBL/GenBank/DDBJ databases">
        <authorList>
            <person name="Akdeniz Z."/>
        </authorList>
    </citation>
    <scope>NUCLEOTIDE SEQUENCE [LARGE SCALE GENOMIC DNA]</scope>
</reference>
<evidence type="ECO:0000313" key="3">
    <source>
        <dbReference type="EMBL" id="CAL6084173.1"/>
    </source>
</evidence>
<dbReference type="AlphaFoldDB" id="A0AA86RNS8"/>
<dbReference type="Proteomes" id="UP001642409">
    <property type="component" value="Unassembled WGS sequence"/>
</dbReference>